<name>A0A820GN54_9BILA</name>
<dbReference type="SUPFAM" id="SSF56801">
    <property type="entry name" value="Acetyl-CoA synthetase-like"/>
    <property type="match status" value="1"/>
</dbReference>
<accession>A0A820GN54</accession>
<organism evidence="2 3">
    <name type="scientific">Adineta steineri</name>
    <dbReference type="NCBI Taxonomy" id="433720"/>
    <lineage>
        <taxon>Eukaryota</taxon>
        <taxon>Metazoa</taxon>
        <taxon>Spiralia</taxon>
        <taxon>Gnathifera</taxon>
        <taxon>Rotifera</taxon>
        <taxon>Eurotatoria</taxon>
        <taxon>Bdelloidea</taxon>
        <taxon>Adinetida</taxon>
        <taxon>Adinetidae</taxon>
        <taxon>Adineta</taxon>
    </lineage>
</organism>
<dbReference type="PANTHER" id="PTHR45527:SF1">
    <property type="entry name" value="FATTY ACID SYNTHASE"/>
    <property type="match status" value="1"/>
</dbReference>
<dbReference type="PROSITE" id="PS00455">
    <property type="entry name" value="AMP_BINDING"/>
    <property type="match status" value="1"/>
</dbReference>
<evidence type="ECO:0000313" key="3">
    <source>
        <dbReference type="Proteomes" id="UP000663881"/>
    </source>
</evidence>
<protein>
    <recommendedName>
        <fullName evidence="1">AMP-dependent synthetase/ligase domain-containing protein</fullName>
    </recommendedName>
</protein>
<evidence type="ECO:0000259" key="1">
    <source>
        <dbReference type="Pfam" id="PF00501"/>
    </source>
</evidence>
<dbReference type="PANTHER" id="PTHR45527">
    <property type="entry name" value="NONRIBOSOMAL PEPTIDE SYNTHETASE"/>
    <property type="match status" value="1"/>
</dbReference>
<dbReference type="EMBL" id="CAJOAY010014739">
    <property type="protein sequence ID" value="CAF4282010.1"/>
    <property type="molecule type" value="Genomic_DNA"/>
</dbReference>
<dbReference type="Gene3D" id="3.40.50.980">
    <property type="match status" value="2"/>
</dbReference>
<gene>
    <name evidence="2" type="ORF">OKA104_LOCUS45240</name>
</gene>
<feature type="domain" description="AMP-dependent synthetase/ligase" evidence="1">
    <location>
        <begin position="1"/>
        <end position="226"/>
    </location>
</feature>
<dbReference type="Pfam" id="PF00501">
    <property type="entry name" value="AMP-binding"/>
    <property type="match status" value="1"/>
</dbReference>
<dbReference type="InterPro" id="IPR020845">
    <property type="entry name" value="AMP-binding_CS"/>
</dbReference>
<dbReference type="GO" id="GO:0044550">
    <property type="term" value="P:secondary metabolite biosynthetic process"/>
    <property type="evidence" value="ECO:0007669"/>
    <property type="project" value="TreeGrafter"/>
</dbReference>
<dbReference type="InterPro" id="IPR000873">
    <property type="entry name" value="AMP-dep_synth/lig_dom"/>
</dbReference>
<sequence>YCELLYYAQRLSFYLRVHCHILPGDIICQCVERSISMVIGMMGIEMCGGIYCPLSPRDPQHRLNALVQQTQSHLVLVHYLTKSNFTQDHSLVDVDFVLTAENNIENDMDVGVLSNIVIRSDSVAYIIFTSGSTGVPKATQVRHRNFIASIHSLVDIDTFNRYDTMIQMTRCSFDIHVQEILGTLMNGATLVMLHPRGTLDFEYLSDILNNKQITYMHTVPSLLTSFFTFIVQLKNWNTIECLRSLCSSGK</sequence>
<dbReference type="Proteomes" id="UP000663881">
    <property type="component" value="Unassembled WGS sequence"/>
</dbReference>
<proteinExistence type="predicted"/>
<feature type="non-terminal residue" evidence="2">
    <location>
        <position position="1"/>
    </location>
</feature>
<dbReference type="AlphaFoldDB" id="A0A820GN54"/>
<dbReference type="GO" id="GO:0005737">
    <property type="term" value="C:cytoplasm"/>
    <property type="evidence" value="ECO:0007669"/>
    <property type="project" value="TreeGrafter"/>
</dbReference>
<dbReference type="GO" id="GO:0031177">
    <property type="term" value="F:phosphopantetheine binding"/>
    <property type="evidence" value="ECO:0007669"/>
    <property type="project" value="TreeGrafter"/>
</dbReference>
<reference evidence="2" key="1">
    <citation type="submission" date="2021-02" db="EMBL/GenBank/DDBJ databases">
        <authorList>
            <person name="Nowell W R."/>
        </authorList>
    </citation>
    <scope>NUCLEOTIDE SEQUENCE</scope>
</reference>
<dbReference type="GO" id="GO:0043041">
    <property type="term" value="P:amino acid activation for nonribosomal peptide biosynthetic process"/>
    <property type="evidence" value="ECO:0007669"/>
    <property type="project" value="TreeGrafter"/>
</dbReference>
<evidence type="ECO:0000313" key="2">
    <source>
        <dbReference type="EMBL" id="CAF4282010.1"/>
    </source>
</evidence>
<comment type="caution">
    <text evidence="2">The sequence shown here is derived from an EMBL/GenBank/DDBJ whole genome shotgun (WGS) entry which is preliminary data.</text>
</comment>